<protein>
    <recommendedName>
        <fullName evidence="3">SGNH hydrolase</fullName>
    </recommendedName>
</protein>
<evidence type="ECO:0000313" key="2">
    <source>
        <dbReference type="Proteomes" id="UP000076722"/>
    </source>
</evidence>
<dbReference type="SUPFAM" id="SSF52266">
    <property type="entry name" value="SGNH hydrolase"/>
    <property type="match status" value="1"/>
</dbReference>
<reference evidence="1 2" key="1">
    <citation type="journal article" date="2016" name="Mol. Biol. Evol.">
        <title>Comparative Genomics of Early-Diverging Mushroom-Forming Fungi Provides Insights into the Origins of Lignocellulose Decay Capabilities.</title>
        <authorList>
            <person name="Nagy L.G."/>
            <person name="Riley R."/>
            <person name="Tritt A."/>
            <person name="Adam C."/>
            <person name="Daum C."/>
            <person name="Floudas D."/>
            <person name="Sun H."/>
            <person name="Yadav J.S."/>
            <person name="Pangilinan J."/>
            <person name="Larsson K.H."/>
            <person name="Matsuura K."/>
            <person name="Barry K."/>
            <person name="Labutti K."/>
            <person name="Kuo R."/>
            <person name="Ohm R.A."/>
            <person name="Bhattacharya S.S."/>
            <person name="Shirouzu T."/>
            <person name="Yoshinaga Y."/>
            <person name="Martin F.M."/>
            <person name="Grigoriev I.V."/>
            <person name="Hibbett D.S."/>
        </authorList>
    </citation>
    <scope>NUCLEOTIDE SEQUENCE [LARGE SCALE GENOMIC DNA]</scope>
    <source>
        <strain evidence="1 2">HHB9708</strain>
    </source>
</reference>
<gene>
    <name evidence="1" type="ORF">SISNIDRAFT_460845</name>
</gene>
<name>A0A164N852_9AGAM</name>
<dbReference type="Gene3D" id="3.40.50.1110">
    <property type="entry name" value="SGNH hydrolase"/>
    <property type="match status" value="1"/>
</dbReference>
<dbReference type="PANTHER" id="PTHR34407">
    <property type="entry name" value="EXPRESSED PROTEIN"/>
    <property type="match status" value="1"/>
</dbReference>
<accession>A0A164N852</accession>
<dbReference type="PANTHER" id="PTHR34407:SF1">
    <property type="entry name" value="SGNH HYDROLASE-TYPE ESTERASE DOMAIN-CONTAINING PROTEIN"/>
    <property type="match status" value="1"/>
</dbReference>
<dbReference type="CDD" id="cd00229">
    <property type="entry name" value="SGNH_hydrolase"/>
    <property type="match status" value="1"/>
</dbReference>
<dbReference type="EMBL" id="KV419449">
    <property type="protein sequence ID" value="KZS87443.1"/>
    <property type="molecule type" value="Genomic_DNA"/>
</dbReference>
<evidence type="ECO:0008006" key="3">
    <source>
        <dbReference type="Google" id="ProtNLM"/>
    </source>
</evidence>
<dbReference type="Proteomes" id="UP000076722">
    <property type="component" value="Unassembled WGS sequence"/>
</dbReference>
<organism evidence="1 2">
    <name type="scientific">Sistotremastrum niveocremeum HHB9708</name>
    <dbReference type="NCBI Taxonomy" id="1314777"/>
    <lineage>
        <taxon>Eukaryota</taxon>
        <taxon>Fungi</taxon>
        <taxon>Dikarya</taxon>
        <taxon>Basidiomycota</taxon>
        <taxon>Agaricomycotina</taxon>
        <taxon>Agaricomycetes</taxon>
        <taxon>Sistotremastrales</taxon>
        <taxon>Sistotremastraceae</taxon>
        <taxon>Sertulicium</taxon>
        <taxon>Sertulicium niveocremeum</taxon>
    </lineage>
</organism>
<proteinExistence type="predicted"/>
<dbReference type="InterPro" id="IPR036514">
    <property type="entry name" value="SGNH_hydro_sf"/>
</dbReference>
<keyword evidence="2" id="KW-1185">Reference proteome</keyword>
<evidence type="ECO:0000313" key="1">
    <source>
        <dbReference type="EMBL" id="KZS87443.1"/>
    </source>
</evidence>
<dbReference type="OrthoDB" id="544608at2759"/>
<dbReference type="AlphaFoldDB" id="A0A164N852"/>
<sequence length="527" mass="59041">MAIRLPKPHVIFAILLSAILLLVIHFSYREDFEEVWSSLPAKGRQYLGLGSDSGSNEKNLGDAVFVPGEVKKPNNEISDLSPVKGGEAGGPELPAYCDYCGPGDLLCKRYGEANLARSRAYEGANARLRRVLRKARSGQPIKIGIIGGSVSMGHGVEYFQNWHKFYHDWWKETFPNTEITLVNGAVPASESDYFETCYLEHIDPDVDIVVVEMAINDRRFEWLAEAYEYLIRELLVLPNKPAIINLQVMALVFPQITMGGDLELAVAMYYDTPVVNVRNLLLPHILRSNSGAMDDYWFSRLPNGSVDLRHMSAAGHKIMADLIISMSERVYCEERRKIWMEGKGISDPFGTGYVPPEDGTLPGNEVLEEIPRVTLFSKYDHDTVVPPTHPTCLSLKSAKHPLVPLQADGWEHWIYKNNAEKPYLRATKPGSRISFSVKVGVIGRVRLTYLRSFSFGLGSVWCWIDEDHEGGRRLDGWWNVEHMNTGANSVVAKDVPAGDHTLRCELLKETLDPNGGTEFRIIAVDAI</sequence>